<evidence type="ECO:0000256" key="4">
    <source>
        <dbReference type="ARBA" id="ARBA00011648"/>
    </source>
</evidence>
<comment type="subcellular location">
    <subcellularLocation>
        <location evidence="2">Mitochondrion membrane</location>
        <topology evidence="2">Single-pass membrane protein</topology>
    </subcellularLocation>
</comment>
<dbReference type="GO" id="GO:0015986">
    <property type="term" value="P:proton motive force-driven ATP synthesis"/>
    <property type="evidence" value="ECO:0007669"/>
    <property type="project" value="InterPro"/>
</dbReference>
<organism evidence="16">
    <name type="scientific">Chloroidium sp. UTEX 3077</name>
    <dbReference type="NCBI Taxonomy" id="2686440"/>
    <lineage>
        <taxon>Eukaryota</taxon>
        <taxon>Viridiplantae</taxon>
        <taxon>Chlorophyta</taxon>
        <taxon>core chlorophytes</taxon>
        <taxon>Trebouxiophyceae</taxon>
        <taxon>Watanabeales</taxon>
        <taxon>Watanabeaceae</taxon>
        <taxon>Chloroidium</taxon>
    </lineage>
</organism>
<evidence type="ECO:0000256" key="9">
    <source>
        <dbReference type="ARBA" id="ARBA00022781"/>
    </source>
</evidence>
<comment type="function">
    <text evidence="1">This is one of the chains of the nonenzymatic component (CF(0) subunit) of the mitochondrial ATPase complex.</text>
</comment>
<dbReference type="GO" id="GO:0045259">
    <property type="term" value="C:proton-transporting ATP synthase complex"/>
    <property type="evidence" value="ECO:0007669"/>
    <property type="project" value="UniProtKB-KW"/>
</dbReference>
<dbReference type="EMBL" id="MN646686">
    <property type="protein sequence ID" value="QGX86662.1"/>
    <property type="molecule type" value="Genomic_DNA"/>
</dbReference>
<sequence>MFNNQKVKTFLALFLIFCVFSSKGIIIYNEETLVALSFCAFVFFCLHYFGSTVQESLNERGLAIKTELQNFLLLKEDSLQELSREHRKIAKLQSILSRLGIFTFNELSKCSSSGGRTINNVFAQQVQQKIGYLESSKGIFEQQLQNLIATNIKGAVLLKIDRAPKLGGEKSINAKVIKRSIDLLK</sequence>
<evidence type="ECO:0000256" key="6">
    <source>
        <dbReference type="ARBA" id="ARBA00022448"/>
    </source>
</evidence>
<dbReference type="AlphaFoldDB" id="A0A6B9ERP6"/>
<feature type="transmembrane region" description="Helical" evidence="15">
    <location>
        <begin position="34"/>
        <end position="50"/>
    </location>
</feature>
<evidence type="ECO:0000256" key="14">
    <source>
        <dbReference type="ARBA" id="ARBA00023310"/>
    </source>
</evidence>
<evidence type="ECO:0000256" key="2">
    <source>
        <dbReference type="ARBA" id="ARBA00004304"/>
    </source>
</evidence>
<dbReference type="PANTHER" id="PTHR37774">
    <property type="entry name" value="ATP SYNTHASE PROTEIN MI25-RELATED"/>
    <property type="match status" value="1"/>
</dbReference>
<name>A0A6B9ERP6_9CHLO</name>
<keyword evidence="7" id="KW-0138">CF(0)</keyword>
<comment type="similarity">
    <text evidence="3">Belongs to the ATPase protein MI25 family.</text>
</comment>
<evidence type="ECO:0000313" key="16">
    <source>
        <dbReference type="EMBL" id="QGX86662.1"/>
    </source>
</evidence>
<keyword evidence="6" id="KW-0813">Transport</keyword>
<protein>
    <recommendedName>
        <fullName evidence="5">ATP synthase protein MI25</fullName>
    </recommendedName>
</protein>
<proteinExistence type="inferred from homology"/>
<evidence type="ECO:0000256" key="8">
    <source>
        <dbReference type="ARBA" id="ARBA00022692"/>
    </source>
</evidence>
<keyword evidence="8 15" id="KW-0812">Transmembrane</keyword>
<evidence type="ECO:0000256" key="1">
    <source>
        <dbReference type="ARBA" id="ARBA00003096"/>
    </source>
</evidence>
<evidence type="ECO:0000256" key="15">
    <source>
        <dbReference type="SAM" id="Phobius"/>
    </source>
</evidence>
<evidence type="ECO:0000256" key="5">
    <source>
        <dbReference type="ARBA" id="ARBA00017388"/>
    </source>
</evidence>
<comment type="subunit">
    <text evidence="4">F-type ATPases have 2 components, CF(1) - the catalytic core - and CF(0) - the membrane proton channel. CF(1) has five subunits: alpha(3), beta(3), gamma(1), delta(1), epsilon(1). CF(0) has three main subunits: a, b and c.</text>
</comment>
<keyword evidence="12 16" id="KW-0496">Mitochondrion</keyword>
<evidence type="ECO:0000256" key="7">
    <source>
        <dbReference type="ARBA" id="ARBA00022547"/>
    </source>
</evidence>
<keyword evidence="14" id="KW-0066">ATP synthesis</keyword>
<keyword evidence="9" id="KW-0375">Hydrogen ion transport</keyword>
<dbReference type="PANTHER" id="PTHR37774:SF4">
    <property type="entry name" value="ATP SYNTHASE PROTEIN MI25"/>
    <property type="match status" value="1"/>
</dbReference>
<geneLocation type="mitochondrion" evidence="16"/>
<keyword evidence="13 15" id="KW-0472">Membrane</keyword>
<evidence type="ECO:0000256" key="12">
    <source>
        <dbReference type="ARBA" id="ARBA00023128"/>
    </source>
</evidence>
<reference evidence="16" key="1">
    <citation type="submission" date="2019-11" db="EMBL/GenBank/DDBJ databases">
        <title>Complete Mitochondrial Genome of Chloroidium sp. UTEX 3077.</title>
        <authorList>
            <person name="Zhang H."/>
        </authorList>
    </citation>
    <scope>NUCLEOTIDE SEQUENCE</scope>
</reference>
<dbReference type="GO" id="GO:0015078">
    <property type="term" value="F:proton transmembrane transporter activity"/>
    <property type="evidence" value="ECO:0007669"/>
    <property type="project" value="InterPro"/>
</dbReference>
<accession>A0A6B9ERP6</accession>
<keyword evidence="11" id="KW-0406">Ion transport</keyword>
<dbReference type="GO" id="GO:0031966">
    <property type="term" value="C:mitochondrial membrane"/>
    <property type="evidence" value="ECO:0007669"/>
    <property type="project" value="UniProtKB-SubCell"/>
</dbReference>
<dbReference type="InterPro" id="IPR008688">
    <property type="entry name" value="ATP_synth_Bsub_B/MI25"/>
</dbReference>
<evidence type="ECO:0000256" key="3">
    <source>
        <dbReference type="ARBA" id="ARBA00009281"/>
    </source>
</evidence>
<evidence type="ECO:0000256" key="11">
    <source>
        <dbReference type="ARBA" id="ARBA00023065"/>
    </source>
</evidence>
<evidence type="ECO:0000256" key="13">
    <source>
        <dbReference type="ARBA" id="ARBA00023136"/>
    </source>
</evidence>
<dbReference type="InterPro" id="IPR044988">
    <property type="entry name" value="MI25_plants"/>
</dbReference>
<keyword evidence="10 15" id="KW-1133">Transmembrane helix</keyword>
<dbReference type="Pfam" id="PF05405">
    <property type="entry name" value="Mt_ATP-synt_B"/>
    <property type="match status" value="1"/>
</dbReference>
<gene>
    <name evidence="16" type="primary">atp4</name>
</gene>
<evidence type="ECO:0000256" key="10">
    <source>
        <dbReference type="ARBA" id="ARBA00022989"/>
    </source>
</evidence>